<protein>
    <submittedName>
        <fullName evidence="1">Uncharacterized protein</fullName>
    </submittedName>
</protein>
<dbReference type="Proteomes" id="UP000177698">
    <property type="component" value="Unassembled WGS sequence"/>
</dbReference>
<dbReference type="AlphaFoldDB" id="A0A1F7IE46"/>
<name>A0A1F7IE46_9BACT</name>
<comment type="caution">
    <text evidence="1">The sequence shown here is derived from an EMBL/GenBank/DDBJ whole genome shotgun (WGS) entry which is preliminary data.</text>
</comment>
<organism evidence="1 2">
    <name type="scientific">Candidatus Roizmanbacteria bacterium RIFCSPLOWO2_01_FULL_37_12</name>
    <dbReference type="NCBI Taxonomy" id="1802056"/>
    <lineage>
        <taxon>Bacteria</taxon>
        <taxon>Candidatus Roizmaniibacteriota</taxon>
    </lineage>
</organism>
<accession>A0A1F7IE46</accession>
<proteinExistence type="predicted"/>
<dbReference type="EMBL" id="MGAG01000010">
    <property type="protein sequence ID" value="OGK41626.1"/>
    <property type="molecule type" value="Genomic_DNA"/>
</dbReference>
<evidence type="ECO:0000313" key="2">
    <source>
        <dbReference type="Proteomes" id="UP000177698"/>
    </source>
</evidence>
<sequence length="127" mass="13899">MEKPIIGRLDLSTKDLQMIKWGTIQITFGGNKGDILAKLFELQFNGHLLGLIGEAESAIVLNWIGSKIPRGVVINNKEIAGAQNKVVTSKKGEIIGIYDRLIESGGENNDEHCMVVFLFGNQSSSKE</sequence>
<reference evidence="1 2" key="1">
    <citation type="journal article" date="2016" name="Nat. Commun.">
        <title>Thousands of microbial genomes shed light on interconnected biogeochemical processes in an aquifer system.</title>
        <authorList>
            <person name="Anantharaman K."/>
            <person name="Brown C.T."/>
            <person name="Hug L.A."/>
            <person name="Sharon I."/>
            <person name="Castelle C.J."/>
            <person name="Probst A.J."/>
            <person name="Thomas B.C."/>
            <person name="Singh A."/>
            <person name="Wilkins M.J."/>
            <person name="Karaoz U."/>
            <person name="Brodie E.L."/>
            <person name="Williams K.H."/>
            <person name="Hubbard S.S."/>
            <person name="Banfield J.F."/>
        </authorList>
    </citation>
    <scope>NUCLEOTIDE SEQUENCE [LARGE SCALE GENOMIC DNA]</scope>
</reference>
<gene>
    <name evidence="1" type="ORF">A2954_07135</name>
</gene>
<evidence type="ECO:0000313" key="1">
    <source>
        <dbReference type="EMBL" id="OGK41626.1"/>
    </source>
</evidence>
<dbReference type="STRING" id="1802056.A2954_07135"/>